<sequence length="196" mass="22373">MDSSNFTDESKAHLREGFEREVNRFAERLESLNFDLEESDEGDGNSASHDSMDSVIGKVSITESAYEPYRPGRSFPSRVYSDYSFSSRSSQQTGSISTISQHQTAKRDEEIEQRDLIRAEKAKRTSLARLERSVNEASVRKDDLLKEMEEKRRGQDNVAGSVDGQLTELLHRYRRSETERHSLVAKYDQVNEEIGG</sequence>
<evidence type="ECO:0000313" key="2">
    <source>
        <dbReference type="EMBL" id="KAJ4123014.1"/>
    </source>
</evidence>
<evidence type="ECO:0000313" key="3">
    <source>
        <dbReference type="Proteomes" id="UP001152024"/>
    </source>
</evidence>
<keyword evidence="3" id="KW-1185">Reference proteome</keyword>
<reference evidence="2" key="1">
    <citation type="submission" date="2022-09" db="EMBL/GenBank/DDBJ databases">
        <title>Fusarium specimens isolated from Avocado Roots.</title>
        <authorList>
            <person name="Stajich J."/>
            <person name="Roper C."/>
            <person name="Heimlech-Rivalta G."/>
        </authorList>
    </citation>
    <scope>NUCLEOTIDE SEQUENCE</scope>
    <source>
        <strain evidence="2">CF00095</strain>
    </source>
</reference>
<protein>
    <submittedName>
        <fullName evidence="2">Uncharacterized protein</fullName>
    </submittedName>
</protein>
<dbReference type="EMBL" id="JAOQBH010000018">
    <property type="protein sequence ID" value="KAJ4123014.1"/>
    <property type="molecule type" value="Genomic_DNA"/>
</dbReference>
<proteinExistence type="predicted"/>
<evidence type="ECO:0000256" key="1">
    <source>
        <dbReference type="SAM" id="MobiDB-lite"/>
    </source>
</evidence>
<name>A0ABQ8R191_FUSEQ</name>
<dbReference type="Proteomes" id="UP001152024">
    <property type="component" value="Unassembled WGS sequence"/>
</dbReference>
<organism evidence="2 3">
    <name type="scientific">Fusarium equiseti</name>
    <name type="common">Fusarium scirpi</name>
    <dbReference type="NCBI Taxonomy" id="61235"/>
    <lineage>
        <taxon>Eukaryota</taxon>
        <taxon>Fungi</taxon>
        <taxon>Dikarya</taxon>
        <taxon>Ascomycota</taxon>
        <taxon>Pezizomycotina</taxon>
        <taxon>Sordariomycetes</taxon>
        <taxon>Hypocreomycetidae</taxon>
        <taxon>Hypocreales</taxon>
        <taxon>Nectriaceae</taxon>
        <taxon>Fusarium</taxon>
        <taxon>Fusarium incarnatum-equiseti species complex</taxon>
    </lineage>
</organism>
<feature type="region of interest" description="Disordered" evidence="1">
    <location>
        <begin position="35"/>
        <end position="112"/>
    </location>
</feature>
<comment type="caution">
    <text evidence="2">The sequence shown here is derived from an EMBL/GenBank/DDBJ whole genome shotgun (WGS) entry which is preliminary data.</text>
</comment>
<accession>A0ABQ8R191</accession>
<feature type="compositionally biased region" description="Low complexity" evidence="1">
    <location>
        <begin position="77"/>
        <end position="100"/>
    </location>
</feature>
<gene>
    <name evidence="2" type="ORF">NW768_010006</name>
</gene>